<feature type="transmembrane region" description="Helical" evidence="5">
    <location>
        <begin position="401"/>
        <end position="420"/>
    </location>
</feature>
<dbReference type="PANTHER" id="PTHR11662:SF280">
    <property type="entry name" value="FI21844P1-RELATED"/>
    <property type="match status" value="1"/>
</dbReference>
<evidence type="ECO:0000256" key="6">
    <source>
        <dbReference type="SAM" id="SignalP"/>
    </source>
</evidence>
<evidence type="ECO:0000256" key="5">
    <source>
        <dbReference type="SAM" id="Phobius"/>
    </source>
</evidence>
<keyword evidence="8" id="KW-1185">Reference proteome</keyword>
<feature type="transmembrane region" description="Helical" evidence="5">
    <location>
        <begin position="150"/>
        <end position="173"/>
    </location>
</feature>
<dbReference type="RefSeq" id="XP_049308022.1">
    <property type="nucleotide sequence ID" value="XM_049452065.1"/>
</dbReference>
<evidence type="ECO:0000313" key="9">
    <source>
        <dbReference type="RefSeq" id="XP_049308022.1"/>
    </source>
</evidence>
<feature type="transmembrane region" description="Helical" evidence="5">
    <location>
        <begin position="324"/>
        <end position="344"/>
    </location>
</feature>
<feature type="transmembrane region" description="Helical" evidence="5">
    <location>
        <begin position="88"/>
        <end position="107"/>
    </location>
</feature>
<dbReference type="Pfam" id="PF07690">
    <property type="entry name" value="MFS_1"/>
    <property type="match status" value="1"/>
</dbReference>
<feature type="transmembrane region" description="Helical" evidence="5">
    <location>
        <begin position="179"/>
        <end position="201"/>
    </location>
</feature>
<dbReference type="GeneID" id="125777348"/>
<dbReference type="InterPro" id="IPR020846">
    <property type="entry name" value="MFS_dom"/>
</dbReference>
<feature type="chain" id="PRO_5047277572" evidence="6">
    <location>
        <begin position="28"/>
        <end position="478"/>
    </location>
</feature>
<feature type="transmembrane region" description="Helical" evidence="5">
    <location>
        <begin position="350"/>
        <end position="369"/>
    </location>
</feature>
<keyword evidence="4 5" id="KW-0472">Membrane</keyword>
<keyword evidence="2 5" id="KW-0812">Transmembrane</keyword>
<feature type="transmembrane region" description="Helical" evidence="5">
    <location>
        <begin position="293"/>
        <end position="312"/>
    </location>
</feature>
<gene>
    <name evidence="9" type="primary">LOC125777348</name>
</gene>
<dbReference type="InterPro" id="IPR011701">
    <property type="entry name" value="MFS"/>
</dbReference>
<dbReference type="SUPFAM" id="SSF103473">
    <property type="entry name" value="MFS general substrate transporter"/>
    <property type="match status" value="1"/>
</dbReference>
<proteinExistence type="predicted"/>
<comment type="subcellular location">
    <subcellularLocation>
        <location evidence="1">Membrane</location>
        <topology evidence="1">Multi-pass membrane protein</topology>
    </subcellularLocation>
</comment>
<evidence type="ECO:0000256" key="2">
    <source>
        <dbReference type="ARBA" id="ARBA00022692"/>
    </source>
</evidence>
<feature type="transmembrane region" description="Helical" evidence="5">
    <location>
        <begin position="441"/>
        <end position="460"/>
    </location>
</feature>
<accession>A0ABM3JFM1</accession>
<evidence type="ECO:0000256" key="4">
    <source>
        <dbReference type="ARBA" id="ARBA00023136"/>
    </source>
</evidence>
<keyword evidence="3 5" id="KW-1133">Transmembrane helix</keyword>
<evidence type="ECO:0000313" key="8">
    <source>
        <dbReference type="Proteomes" id="UP001652620"/>
    </source>
</evidence>
<keyword evidence="6" id="KW-0732">Signal</keyword>
<dbReference type="Proteomes" id="UP001652620">
    <property type="component" value="Chromosome 3"/>
</dbReference>
<evidence type="ECO:0000256" key="3">
    <source>
        <dbReference type="ARBA" id="ARBA00022989"/>
    </source>
</evidence>
<evidence type="ECO:0000259" key="7">
    <source>
        <dbReference type="PROSITE" id="PS50850"/>
    </source>
</evidence>
<dbReference type="Gene3D" id="1.20.1250.20">
    <property type="entry name" value="MFS general substrate transporter like domains"/>
    <property type="match status" value="2"/>
</dbReference>
<evidence type="ECO:0000256" key="1">
    <source>
        <dbReference type="ARBA" id="ARBA00004141"/>
    </source>
</evidence>
<dbReference type="InterPro" id="IPR050382">
    <property type="entry name" value="MFS_Na/Anion_cotransporter"/>
</dbReference>
<organism evidence="8 9">
    <name type="scientific">Bactrocera dorsalis</name>
    <name type="common">Oriental fruit fly</name>
    <name type="synonym">Dacus dorsalis</name>
    <dbReference type="NCBI Taxonomy" id="27457"/>
    <lineage>
        <taxon>Eukaryota</taxon>
        <taxon>Metazoa</taxon>
        <taxon>Ecdysozoa</taxon>
        <taxon>Arthropoda</taxon>
        <taxon>Hexapoda</taxon>
        <taxon>Insecta</taxon>
        <taxon>Pterygota</taxon>
        <taxon>Neoptera</taxon>
        <taxon>Endopterygota</taxon>
        <taxon>Diptera</taxon>
        <taxon>Brachycera</taxon>
        <taxon>Muscomorpha</taxon>
        <taxon>Tephritoidea</taxon>
        <taxon>Tephritidae</taxon>
        <taxon>Bactrocera</taxon>
        <taxon>Bactrocera</taxon>
    </lineage>
</organism>
<feature type="transmembrane region" description="Helical" evidence="5">
    <location>
        <begin position="243"/>
        <end position="264"/>
    </location>
</feature>
<reference evidence="9" key="1">
    <citation type="submission" date="2025-08" db="UniProtKB">
        <authorList>
            <consortium name="RefSeq"/>
        </authorList>
    </citation>
    <scope>IDENTIFICATION</scope>
    <source>
        <tissue evidence="9">Adult</tissue>
    </source>
</reference>
<feature type="domain" description="Major facilitator superfamily (MFS) profile" evidence="7">
    <location>
        <begin position="17"/>
        <end position="465"/>
    </location>
</feature>
<protein>
    <submittedName>
        <fullName evidence="9">Inorganic phosphate cotransporter isoform X1</fullName>
    </submittedName>
</protein>
<dbReference type="CDD" id="cd17318">
    <property type="entry name" value="MFS_SLC17"/>
    <property type="match status" value="1"/>
</dbReference>
<dbReference type="PANTHER" id="PTHR11662">
    <property type="entry name" value="SOLUTE CARRIER FAMILY 17"/>
    <property type="match status" value="1"/>
</dbReference>
<sequence>MENKAPFFGARHVQCILLFLGAAAAFAQRANLSVAIVAMMDKNSANPNFEEYQWSEQTKSYLLSSFFWGYFVTQIPGSQLAHKFGGKITLLLSITLSAILALLTPLSVRLGDWQLLCALRLCQGLFQGSTFASIHTILSKWIPAEERSSLGTFCYSGMAFGTVLMMFVSGWIASSTFGWPGIFYFAGLISVVWGFIFYFVGTNTPSECKSMTEAERLYIEAAIATTVKPEHEQAIMKTPWLKILSSVPFWVVLLTQATYAWGYWTLMTQIPSYMKSILGQDIQSNALMSAAPYLADLLLTFVFCFLSSFLIKRSYISINVSRKLFNTIGFWVPIVPLILLGYMRADQSELALILLVIAVSVNAAGNLGFLINHIDLAPNFGGVLMGMASSAANIMSLLAPLAVGFIVTDAVRIFSIYYLYRKLTFLFNGLHLQKNVLQWRIVFYIASGMYFVGNLLFILFGQTKIQVWNYPKRQSTTA</sequence>
<name>A0ABM3JFM1_BACDO</name>
<feature type="signal peptide" evidence="6">
    <location>
        <begin position="1"/>
        <end position="27"/>
    </location>
</feature>
<dbReference type="PROSITE" id="PS50850">
    <property type="entry name" value="MFS"/>
    <property type="match status" value="1"/>
</dbReference>
<dbReference type="InterPro" id="IPR036259">
    <property type="entry name" value="MFS_trans_sf"/>
</dbReference>